<dbReference type="Proteomes" id="UP001501844">
    <property type="component" value="Unassembled WGS sequence"/>
</dbReference>
<feature type="transmembrane region" description="Helical" evidence="6">
    <location>
        <begin position="106"/>
        <end position="130"/>
    </location>
</feature>
<feature type="transmembrane region" description="Helical" evidence="6">
    <location>
        <begin position="432"/>
        <end position="453"/>
    </location>
</feature>
<dbReference type="Gene3D" id="1.20.1740.10">
    <property type="entry name" value="Amino acid/polyamine transporter I"/>
    <property type="match status" value="1"/>
</dbReference>
<feature type="transmembrane region" description="Helical" evidence="6">
    <location>
        <begin position="489"/>
        <end position="507"/>
    </location>
</feature>
<evidence type="ECO:0000256" key="1">
    <source>
        <dbReference type="ARBA" id="ARBA00004141"/>
    </source>
</evidence>
<dbReference type="PANTHER" id="PTHR43243:SF4">
    <property type="entry name" value="CATIONIC AMINO ACID TRANSPORTER 4"/>
    <property type="match status" value="1"/>
</dbReference>
<feature type="transmembrane region" description="Helical" evidence="6">
    <location>
        <begin position="197"/>
        <end position="216"/>
    </location>
</feature>
<organism evidence="7 8">
    <name type="scientific">Nibribacter koreensis</name>
    <dbReference type="NCBI Taxonomy" id="1084519"/>
    <lineage>
        <taxon>Bacteria</taxon>
        <taxon>Pseudomonadati</taxon>
        <taxon>Bacteroidota</taxon>
        <taxon>Cytophagia</taxon>
        <taxon>Cytophagales</taxon>
        <taxon>Hymenobacteraceae</taxon>
        <taxon>Nibribacter</taxon>
    </lineage>
</organism>
<evidence type="ECO:0000256" key="2">
    <source>
        <dbReference type="ARBA" id="ARBA00022448"/>
    </source>
</evidence>
<dbReference type="Pfam" id="PF13520">
    <property type="entry name" value="AA_permease_2"/>
    <property type="match status" value="1"/>
</dbReference>
<comment type="subcellular location">
    <subcellularLocation>
        <location evidence="1">Membrane</location>
        <topology evidence="1">Multi-pass membrane protein</topology>
    </subcellularLocation>
</comment>
<dbReference type="PANTHER" id="PTHR43243">
    <property type="entry name" value="INNER MEMBRANE TRANSPORTER YGJI-RELATED"/>
    <property type="match status" value="1"/>
</dbReference>
<feature type="transmembrane region" description="Helical" evidence="6">
    <location>
        <begin position="359"/>
        <end position="378"/>
    </location>
</feature>
<evidence type="ECO:0000256" key="5">
    <source>
        <dbReference type="ARBA" id="ARBA00023136"/>
    </source>
</evidence>
<evidence type="ECO:0000256" key="3">
    <source>
        <dbReference type="ARBA" id="ARBA00022692"/>
    </source>
</evidence>
<evidence type="ECO:0000256" key="4">
    <source>
        <dbReference type="ARBA" id="ARBA00022989"/>
    </source>
</evidence>
<feature type="transmembrane region" description="Helical" evidence="6">
    <location>
        <begin position="228"/>
        <end position="247"/>
    </location>
</feature>
<protein>
    <submittedName>
        <fullName evidence="7">Amino acid permease</fullName>
    </submittedName>
</protein>
<proteinExistence type="predicted"/>
<evidence type="ECO:0000313" key="8">
    <source>
        <dbReference type="Proteomes" id="UP001501844"/>
    </source>
</evidence>
<feature type="transmembrane region" description="Helical" evidence="6">
    <location>
        <begin position="63"/>
        <end position="85"/>
    </location>
</feature>
<keyword evidence="3 6" id="KW-0812">Transmembrane</keyword>
<keyword evidence="2" id="KW-0813">Transport</keyword>
<feature type="transmembrane region" description="Helical" evidence="6">
    <location>
        <begin position="465"/>
        <end position="483"/>
    </location>
</feature>
<reference evidence="8" key="1">
    <citation type="journal article" date="2019" name="Int. J. Syst. Evol. Microbiol.">
        <title>The Global Catalogue of Microorganisms (GCM) 10K type strain sequencing project: providing services to taxonomists for standard genome sequencing and annotation.</title>
        <authorList>
            <consortium name="The Broad Institute Genomics Platform"/>
            <consortium name="The Broad Institute Genome Sequencing Center for Infectious Disease"/>
            <person name="Wu L."/>
            <person name="Ma J."/>
        </authorList>
    </citation>
    <scope>NUCLEOTIDE SEQUENCE [LARGE SCALE GENOMIC DNA]</scope>
    <source>
        <strain evidence="8">JCM 17917</strain>
    </source>
</reference>
<accession>A0ABP8FE93</accession>
<comment type="caution">
    <text evidence="7">The sequence shown here is derived from an EMBL/GenBank/DDBJ whole genome shotgun (WGS) entry which is preliminary data.</text>
</comment>
<dbReference type="PIRSF" id="PIRSF006060">
    <property type="entry name" value="AA_transporter"/>
    <property type="match status" value="1"/>
</dbReference>
<dbReference type="EMBL" id="BAABGX010000001">
    <property type="protein sequence ID" value="GAA4301664.1"/>
    <property type="molecule type" value="Genomic_DNA"/>
</dbReference>
<name>A0ABP8FE93_9BACT</name>
<feature type="transmembrane region" description="Helical" evidence="6">
    <location>
        <begin position="311"/>
        <end position="333"/>
    </location>
</feature>
<evidence type="ECO:0000256" key="6">
    <source>
        <dbReference type="SAM" id="Phobius"/>
    </source>
</evidence>
<keyword evidence="8" id="KW-1185">Reference proteome</keyword>
<keyword evidence="4 6" id="KW-1133">Transmembrane helix</keyword>
<dbReference type="InterPro" id="IPR002293">
    <property type="entry name" value="AA/rel_permease1"/>
</dbReference>
<feature type="transmembrane region" description="Helical" evidence="6">
    <location>
        <begin position="408"/>
        <end position="426"/>
    </location>
</feature>
<dbReference type="RefSeq" id="WP_345163835.1">
    <property type="nucleotide sequence ID" value="NZ_BAABGX010000001.1"/>
</dbReference>
<feature type="transmembrane region" description="Helical" evidence="6">
    <location>
        <begin position="271"/>
        <end position="290"/>
    </location>
</feature>
<keyword evidence="5 6" id="KW-0472">Membrane</keyword>
<feature type="transmembrane region" description="Helical" evidence="6">
    <location>
        <begin position="35"/>
        <end position="57"/>
    </location>
</feature>
<gene>
    <name evidence="7" type="ORF">GCM10023183_12920</name>
</gene>
<evidence type="ECO:0000313" key="7">
    <source>
        <dbReference type="EMBL" id="GAA4301664.1"/>
    </source>
</evidence>
<sequence>MANQLFARKSIDKLSADAFSEGAHSLKRTLGPVNLVALGVGAIIGTGIFVLTGSAAAEYTGPAIVLAFILAGLGCAFAGLCYAEFASMIPIAGSAYTYGYATLGEFVAWIIGWDLILEYLFGAATVAVGWSGYVVSFLRDFGVIVPPEWCNAVGIELAYVTPAGASSGTWMPITEQLTATLAAQGTNIATLPHATGIFNLVAATAIALVTILLVIGMSESAKFNNVAVIIKVGVVLLFIMAGANWLFGHPEEAAANWTPFIPENKGGFGEYGWSGIVRAAGVIFFAYIGFDAVSTTAQEAKNPQRDMPIGILGSLIICTVLYILVSGILTAMVHYSLLNVPEPIAVGIEKTGYTFLRDLIKIGAIAGLSSVMLVMLMSQPRIFYTMSKDGLLPPIFGKLHPRFKTPHVSTILTGTICAVVAGAFSVTELGHLVSIGTLLAFVIVCAGVWYLRVKEPDRVRPFRTPFVPLVPILGILVCLGMMAGLPIETWYRLLGWMAIGIAIYFLYGKKHSVIRQENNLE</sequence>